<evidence type="ECO:0000313" key="4">
    <source>
        <dbReference type="Proteomes" id="UP000831786"/>
    </source>
</evidence>
<name>A0ABY4FKJ5_9MICO</name>
<gene>
    <name evidence="3" type="ORF">MUN78_11235</name>
</gene>
<keyword evidence="2" id="KW-0812">Transmembrane</keyword>
<dbReference type="Proteomes" id="UP000831786">
    <property type="component" value="Chromosome"/>
</dbReference>
<accession>A0ABY4FKJ5</accession>
<keyword evidence="4" id="KW-1185">Reference proteome</keyword>
<sequence length="213" mass="21966">MSTLRDPVGPKDRKVYIRRRIAVLAVLLAIVAVVALVILRPGGADGAPTAADVELPSDIAGSGETAPEAAEGTADGAGGVPDCTAGQLKVTPITDKGDYAAGETPQLSLSVENTGEEACSADLGTAGMQFAVSSGDDEVWRSADCQEDPEHLAVIVDAGEVLESEAIAWDRTRSSPETCDITRDPVTAEGASYHLRVTAAQVQGTGTAQFLLY</sequence>
<feature type="transmembrane region" description="Helical" evidence="2">
    <location>
        <begin position="21"/>
        <end position="39"/>
    </location>
</feature>
<keyword evidence="2" id="KW-1133">Transmembrane helix</keyword>
<dbReference type="EMBL" id="CP095045">
    <property type="protein sequence ID" value="UOQ56261.1"/>
    <property type="molecule type" value="Genomic_DNA"/>
</dbReference>
<proteinExistence type="predicted"/>
<dbReference type="RefSeq" id="WP_244726487.1">
    <property type="nucleotide sequence ID" value="NZ_CP095045.1"/>
</dbReference>
<evidence type="ECO:0000313" key="3">
    <source>
        <dbReference type="EMBL" id="UOQ56261.1"/>
    </source>
</evidence>
<evidence type="ECO:0008006" key="5">
    <source>
        <dbReference type="Google" id="ProtNLM"/>
    </source>
</evidence>
<keyword evidence="2" id="KW-0472">Membrane</keyword>
<protein>
    <recommendedName>
        <fullName evidence="5">DUF4232 domain-containing protein</fullName>
    </recommendedName>
</protein>
<organism evidence="3 4">
    <name type="scientific">Leucobacter allii</name>
    <dbReference type="NCBI Taxonomy" id="2932247"/>
    <lineage>
        <taxon>Bacteria</taxon>
        <taxon>Bacillati</taxon>
        <taxon>Actinomycetota</taxon>
        <taxon>Actinomycetes</taxon>
        <taxon>Micrococcales</taxon>
        <taxon>Microbacteriaceae</taxon>
        <taxon>Leucobacter</taxon>
    </lineage>
</organism>
<feature type="region of interest" description="Disordered" evidence="1">
    <location>
        <begin position="55"/>
        <end position="81"/>
    </location>
</feature>
<feature type="compositionally biased region" description="Low complexity" evidence="1">
    <location>
        <begin position="60"/>
        <end position="74"/>
    </location>
</feature>
<reference evidence="3 4" key="1">
    <citation type="submission" date="2022-04" db="EMBL/GenBank/DDBJ databases">
        <title>Leucobacter sp. isolated from rhizosphere of garlic.</title>
        <authorList>
            <person name="Won M."/>
            <person name="Lee C.-M."/>
            <person name="Woen H.-Y."/>
            <person name="Kwon S.-W."/>
        </authorList>
    </citation>
    <scope>NUCLEOTIDE SEQUENCE [LARGE SCALE GENOMIC DNA]</scope>
    <source>
        <strain evidence="3 4">H21R-40</strain>
    </source>
</reference>
<evidence type="ECO:0000256" key="1">
    <source>
        <dbReference type="SAM" id="MobiDB-lite"/>
    </source>
</evidence>
<evidence type="ECO:0000256" key="2">
    <source>
        <dbReference type="SAM" id="Phobius"/>
    </source>
</evidence>